<evidence type="ECO:0000256" key="6">
    <source>
        <dbReference type="SAM" id="Phobius"/>
    </source>
</evidence>
<dbReference type="PANTHER" id="PTHR13966:SF5">
    <property type="entry name" value="ENDONUCLEASE G, MITOCHONDRIAL"/>
    <property type="match status" value="1"/>
</dbReference>
<dbReference type="InterPro" id="IPR001604">
    <property type="entry name" value="Endo_G_ENPP1-like_dom"/>
</dbReference>
<dbReference type="KEGG" id="dya:Dyak_GE26063"/>
<feature type="transmembrane region" description="Helical" evidence="6">
    <location>
        <begin position="6"/>
        <end position="24"/>
    </location>
</feature>
<keyword evidence="10" id="KW-1185">Reference proteome</keyword>
<keyword evidence="3" id="KW-0255">Endonuclease</keyword>
<dbReference type="InterPro" id="IPR044925">
    <property type="entry name" value="His-Me_finger_sf"/>
</dbReference>
<dbReference type="Gene3D" id="3.40.570.10">
    <property type="entry name" value="Extracellular Endonuclease, subunit A"/>
    <property type="match status" value="1"/>
</dbReference>
<keyword evidence="6" id="KW-0812">Transmembrane</keyword>
<dbReference type="PhylomeDB" id="B4PLF9"/>
<keyword evidence="9" id="KW-0378">Hydrolase</keyword>
<keyword evidence="6" id="KW-1133">Transmembrane helix</keyword>
<dbReference type="GO" id="GO:0046872">
    <property type="term" value="F:metal ion binding"/>
    <property type="evidence" value="ECO:0007669"/>
    <property type="project" value="InterPro"/>
</dbReference>
<feature type="region of interest" description="Disordered" evidence="5">
    <location>
        <begin position="67"/>
        <end position="92"/>
    </location>
</feature>
<feature type="domain" description="DNA/RNA non-specific endonuclease/pyrophosphatase/phosphodiesterase" evidence="8">
    <location>
        <begin position="149"/>
        <end position="362"/>
    </location>
</feature>
<dbReference type="InterPro" id="IPR020821">
    <property type="entry name" value="ENPP1-3/EXOG-like_nuc-like"/>
</dbReference>
<dbReference type="GO" id="GO:0006309">
    <property type="term" value="P:apoptotic DNA fragmentation"/>
    <property type="evidence" value="ECO:0007669"/>
    <property type="project" value="TreeGrafter"/>
</dbReference>
<reference evidence="9 10" key="1">
    <citation type="journal article" date="2007" name="Nature">
        <title>Evolution of genes and genomes on the Drosophila phylogeny.</title>
        <authorList>
            <consortium name="Drosophila 12 Genomes Consortium"/>
            <person name="Clark A.G."/>
            <person name="Eisen M.B."/>
            <person name="Smith D.R."/>
            <person name="Bergman C.M."/>
            <person name="Oliver B."/>
            <person name="Markow T.A."/>
            <person name="Kaufman T.C."/>
            <person name="Kellis M."/>
            <person name="Gelbart W."/>
            <person name="Iyer V.N."/>
            <person name="Pollard D.A."/>
            <person name="Sackton T.B."/>
            <person name="Larracuente A.M."/>
            <person name="Singh N.D."/>
            <person name="Abad J.P."/>
            <person name="Abt D.N."/>
            <person name="Adryan B."/>
            <person name="Aguade M."/>
            <person name="Akashi H."/>
            <person name="Anderson W.W."/>
            <person name="Aquadro C.F."/>
            <person name="Ardell D.H."/>
            <person name="Arguello R."/>
            <person name="Artieri C.G."/>
            <person name="Barbash D.A."/>
            <person name="Barker D."/>
            <person name="Barsanti P."/>
            <person name="Batterham P."/>
            <person name="Batzoglou S."/>
            <person name="Begun D."/>
            <person name="Bhutkar A."/>
            <person name="Blanco E."/>
            <person name="Bosak S.A."/>
            <person name="Bradley R.K."/>
            <person name="Brand A.D."/>
            <person name="Brent M.R."/>
            <person name="Brooks A.N."/>
            <person name="Brown R.H."/>
            <person name="Butlin R.K."/>
            <person name="Caggese C."/>
            <person name="Calvi B.R."/>
            <person name="Bernardo de Carvalho A."/>
            <person name="Caspi A."/>
            <person name="Castrezana S."/>
            <person name="Celniker S.E."/>
            <person name="Chang J.L."/>
            <person name="Chapple C."/>
            <person name="Chatterji S."/>
            <person name="Chinwalla A."/>
            <person name="Civetta A."/>
            <person name="Clifton S.W."/>
            <person name="Comeron J.M."/>
            <person name="Costello J.C."/>
            <person name="Coyne J.A."/>
            <person name="Daub J."/>
            <person name="David R.G."/>
            <person name="Delcher A.L."/>
            <person name="Delehaunty K."/>
            <person name="Do C.B."/>
            <person name="Ebling H."/>
            <person name="Edwards K."/>
            <person name="Eickbush T."/>
            <person name="Evans J.D."/>
            <person name="Filipski A."/>
            <person name="Findeiss S."/>
            <person name="Freyhult E."/>
            <person name="Fulton L."/>
            <person name="Fulton R."/>
            <person name="Garcia A.C."/>
            <person name="Gardiner A."/>
            <person name="Garfield D.A."/>
            <person name="Garvin B.E."/>
            <person name="Gibson G."/>
            <person name="Gilbert D."/>
            <person name="Gnerre S."/>
            <person name="Godfrey J."/>
            <person name="Good R."/>
            <person name="Gotea V."/>
            <person name="Gravely B."/>
            <person name="Greenberg A.J."/>
            <person name="Griffiths-Jones S."/>
            <person name="Gross S."/>
            <person name="Guigo R."/>
            <person name="Gustafson E.A."/>
            <person name="Haerty W."/>
            <person name="Hahn M.W."/>
            <person name="Halligan D.L."/>
            <person name="Halpern A.L."/>
            <person name="Halter G.M."/>
            <person name="Han M.V."/>
            <person name="Heger A."/>
            <person name="Hillier L."/>
            <person name="Hinrichs A.S."/>
            <person name="Holmes I."/>
            <person name="Hoskins R.A."/>
            <person name="Hubisz M.J."/>
            <person name="Hultmark D."/>
            <person name="Huntley M.A."/>
            <person name="Jaffe D.B."/>
            <person name="Jagadeeshan S."/>
            <person name="Jeck W.R."/>
            <person name="Johnson J."/>
            <person name="Jones C.D."/>
            <person name="Jordan W.C."/>
            <person name="Karpen G.H."/>
            <person name="Kataoka E."/>
            <person name="Keightley P.D."/>
            <person name="Kheradpour P."/>
            <person name="Kirkness E.F."/>
            <person name="Koerich L.B."/>
            <person name="Kristiansen K."/>
            <person name="Kudrna D."/>
            <person name="Kulathinal R.J."/>
            <person name="Kumar S."/>
            <person name="Kwok R."/>
            <person name="Lander E."/>
            <person name="Langley C.H."/>
            <person name="Lapoint R."/>
            <person name="Lazzaro B.P."/>
            <person name="Lee S.J."/>
            <person name="Levesque L."/>
            <person name="Li R."/>
            <person name="Lin C.F."/>
            <person name="Lin M.F."/>
            <person name="Lindblad-Toh K."/>
            <person name="Llopart A."/>
            <person name="Long M."/>
            <person name="Low L."/>
            <person name="Lozovsky E."/>
            <person name="Lu J."/>
            <person name="Luo M."/>
            <person name="Machado C.A."/>
            <person name="Makalowski W."/>
            <person name="Marzo M."/>
            <person name="Matsuda M."/>
            <person name="Matzkin L."/>
            <person name="McAllister B."/>
            <person name="McBride C.S."/>
            <person name="McKernan B."/>
            <person name="McKernan K."/>
            <person name="Mendez-Lago M."/>
            <person name="Minx P."/>
            <person name="Mollenhauer M.U."/>
            <person name="Montooth K."/>
            <person name="Mount S.M."/>
            <person name="Mu X."/>
            <person name="Myers E."/>
            <person name="Negre B."/>
            <person name="Newfeld S."/>
            <person name="Nielsen R."/>
            <person name="Noor M.A."/>
            <person name="O'Grady P."/>
            <person name="Pachter L."/>
            <person name="Papaceit M."/>
            <person name="Parisi M.J."/>
            <person name="Parisi M."/>
            <person name="Parts L."/>
            <person name="Pedersen J.S."/>
            <person name="Pesole G."/>
            <person name="Phillippy A.M."/>
            <person name="Ponting C.P."/>
            <person name="Pop M."/>
            <person name="Porcelli D."/>
            <person name="Powell J.R."/>
            <person name="Prohaska S."/>
            <person name="Pruitt K."/>
            <person name="Puig M."/>
            <person name="Quesneville H."/>
            <person name="Ram K.R."/>
            <person name="Rand D."/>
            <person name="Rasmussen M.D."/>
            <person name="Reed L.K."/>
            <person name="Reenan R."/>
            <person name="Reily A."/>
            <person name="Remington K.A."/>
            <person name="Rieger T.T."/>
            <person name="Ritchie M.G."/>
            <person name="Robin C."/>
            <person name="Rogers Y.H."/>
            <person name="Rohde C."/>
            <person name="Rozas J."/>
            <person name="Rubenfield M.J."/>
            <person name="Ruiz A."/>
            <person name="Russo S."/>
            <person name="Salzberg S.L."/>
            <person name="Sanchez-Gracia A."/>
            <person name="Saranga D.J."/>
            <person name="Sato H."/>
            <person name="Schaeffer S.W."/>
            <person name="Schatz M.C."/>
            <person name="Schlenke T."/>
            <person name="Schwartz R."/>
            <person name="Segarra C."/>
            <person name="Singh R.S."/>
            <person name="Sirot L."/>
            <person name="Sirota M."/>
            <person name="Sisneros N.B."/>
            <person name="Smith C.D."/>
            <person name="Smith T.F."/>
            <person name="Spieth J."/>
            <person name="Stage D.E."/>
            <person name="Stark A."/>
            <person name="Stephan W."/>
            <person name="Strausberg R.L."/>
            <person name="Strempel S."/>
            <person name="Sturgill D."/>
            <person name="Sutton G."/>
            <person name="Sutton G.G."/>
            <person name="Tao W."/>
            <person name="Teichmann S."/>
            <person name="Tobari Y.N."/>
            <person name="Tomimura Y."/>
            <person name="Tsolas J.M."/>
            <person name="Valente V.L."/>
            <person name="Venter E."/>
            <person name="Venter J.C."/>
            <person name="Vicario S."/>
            <person name="Vieira F.G."/>
            <person name="Vilella A.J."/>
            <person name="Villasante A."/>
            <person name="Walenz B."/>
            <person name="Wang J."/>
            <person name="Wasserman M."/>
            <person name="Watts T."/>
            <person name="Wilson D."/>
            <person name="Wilson R.K."/>
            <person name="Wing R.A."/>
            <person name="Wolfner M.F."/>
            <person name="Wong A."/>
            <person name="Wong G.K."/>
            <person name="Wu C.I."/>
            <person name="Wu G."/>
            <person name="Yamamoto D."/>
            <person name="Yang H.P."/>
            <person name="Yang S.P."/>
            <person name="Yorke J.A."/>
            <person name="Yoshida K."/>
            <person name="Zdobnov E."/>
            <person name="Zhang P."/>
            <person name="Zhang Y."/>
            <person name="Zimin A.V."/>
            <person name="Baldwin J."/>
            <person name="Abdouelleil A."/>
            <person name="Abdulkadir J."/>
            <person name="Abebe A."/>
            <person name="Abera B."/>
            <person name="Abreu J."/>
            <person name="Acer S.C."/>
            <person name="Aftuck L."/>
            <person name="Alexander A."/>
            <person name="An P."/>
            <person name="Anderson E."/>
            <person name="Anderson S."/>
            <person name="Arachi H."/>
            <person name="Azer M."/>
            <person name="Bachantsang P."/>
            <person name="Barry A."/>
            <person name="Bayul T."/>
            <person name="Berlin A."/>
            <person name="Bessette D."/>
            <person name="Bloom T."/>
            <person name="Blye J."/>
            <person name="Boguslavskiy L."/>
            <person name="Bonnet C."/>
            <person name="Boukhgalter B."/>
            <person name="Bourzgui I."/>
            <person name="Brown A."/>
            <person name="Cahill P."/>
            <person name="Channer S."/>
            <person name="Cheshatsang Y."/>
            <person name="Chuda L."/>
            <person name="Citroen M."/>
            <person name="Collymore A."/>
            <person name="Cooke P."/>
            <person name="Costello M."/>
            <person name="D'Aco K."/>
            <person name="Daza R."/>
            <person name="De Haan G."/>
            <person name="DeGray S."/>
            <person name="DeMaso C."/>
            <person name="Dhargay N."/>
            <person name="Dooley K."/>
            <person name="Dooley E."/>
            <person name="Doricent M."/>
            <person name="Dorje P."/>
            <person name="Dorjee K."/>
            <person name="Dupes A."/>
            <person name="Elong R."/>
            <person name="Falk J."/>
            <person name="Farina A."/>
            <person name="Faro S."/>
            <person name="Ferguson D."/>
            <person name="Fisher S."/>
            <person name="Foley C.D."/>
            <person name="Franke A."/>
            <person name="Friedrich D."/>
            <person name="Gadbois L."/>
            <person name="Gearin G."/>
            <person name="Gearin C.R."/>
            <person name="Giannoukos G."/>
            <person name="Goode T."/>
            <person name="Graham J."/>
            <person name="Grandbois E."/>
            <person name="Grewal S."/>
            <person name="Gyaltsen K."/>
            <person name="Hafez N."/>
            <person name="Hagos B."/>
            <person name="Hall J."/>
            <person name="Henson C."/>
            <person name="Hollinger A."/>
            <person name="Honan T."/>
            <person name="Huard M.D."/>
            <person name="Hughes L."/>
            <person name="Hurhula B."/>
            <person name="Husby M.E."/>
            <person name="Kamat A."/>
            <person name="Kanga B."/>
            <person name="Kashin S."/>
            <person name="Khazanovich D."/>
            <person name="Kisner P."/>
            <person name="Lance K."/>
            <person name="Lara M."/>
            <person name="Lee W."/>
            <person name="Lennon N."/>
            <person name="Letendre F."/>
            <person name="LeVine R."/>
            <person name="Lipovsky A."/>
            <person name="Liu X."/>
            <person name="Liu J."/>
            <person name="Liu S."/>
            <person name="Lokyitsang T."/>
            <person name="Lokyitsang Y."/>
            <person name="Lubonja R."/>
            <person name="Lui A."/>
            <person name="MacDonald P."/>
            <person name="Magnisalis V."/>
            <person name="Maru K."/>
            <person name="Matthews C."/>
            <person name="McCusker W."/>
            <person name="McDonough S."/>
            <person name="Mehta T."/>
            <person name="Meldrim J."/>
            <person name="Meneus L."/>
            <person name="Mihai O."/>
            <person name="Mihalev A."/>
            <person name="Mihova T."/>
            <person name="Mittelman R."/>
            <person name="Mlenga V."/>
            <person name="Montmayeur A."/>
            <person name="Mulrain L."/>
            <person name="Navidi A."/>
            <person name="Naylor J."/>
            <person name="Negash T."/>
            <person name="Nguyen T."/>
            <person name="Nguyen N."/>
            <person name="Nicol R."/>
            <person name="Norbu C."/>
            <person name="Norbu N."/>
            <person name="Novod N."/>
            <person name="O'Neill B."/>
            <person name="Osman S."/>
            <person name="Markiewicz E."/>
            <person name="Oyono O.L."/>
            <person name="Patti C."/>
            <person name="Phunkhang P."/>
            <person name="Pierre F."/>
            <person name="Priest M."/>
            <person name="Raghuraman S."/>
            <person name="Rege F."/>
            <person name="Reyes R."/>
            <person name="Rise C."/>
            <person name="Rogov P."/>
            <person name="Ross K."/>
            <person name="Ryan E."/>
            <person name="Settipalli S."/>
            <person name="Shea T."/>
            <person name="Sherpa N."/>
            <person name="Shi L."/>
            <person name="Shih D."/>
            <person name="Sparrow T."/>
            <person name="Spaulding J."/>
            <person name="Stalker J."/>
            <person name="Stange-Thomann N."/>
            <person name="Stavropoulos S."/>
            <person name="Stone C."/>
            <person name="Strader C."/>
            <person name="Tesfaye S."/>
            <person name="Thomson T."/>
            <person name="Thoulutsang Y."/>
            <person name="Thoulutsang D."/>
            <person name="Topham K."/>
            <person name="Topping I."/>
            <person name="Tsamla T."/>
            <person name="Vassiliev H."/>
            <person name="Vo A."/>
            <person name="Wangchuk T."/>
            <person name="Wangdi T."/>
            <person name="Weiand M."/>
            <person name="Wilkinson J."/>
            <person name="Wilson A."/>
            <person name="Yadav S."/>
            <person name="Young G."/>
            <person name="Yu Q."/>
            <person name="Zembek L."/>
            <person name="Zhong D."/>
            <person name="Zimmer A."/>
            <person name="Zwirko Z."/>
            <person name="Jaffe D.B."/>
            <person name="Alvarez P."/>
            <person name="Brockman W."/>
            <person name="Butler J."/>
            <person name="Chin C."/>
            <person name="Gnerre S."/>
            <person name="Grabherr M."/>
            <person name="Kleber M."/>
            <person name="Mauceli E."/>
            <person name="MacCallum I."/>
        </authorList>
    </citation>
    <scope>NUCLEOTIDE SEQUENCE [LARGE SCALE GENOMIC DNA]</scope>
    <source>
        <strain evidence="10">Tai18E2 / Tucson 14021-0261.01</strain>
    </source>
</reference>
<dbReference type="GO" id="GO:0005634">
    <property type="term" value="C:nucleus"/>
    <property type="evidence" value="ECO:0007669"/>
    <property type="project" value="TreeGrafter"/>
</dbReference>
<sequence length="379" mass="43359">MSTYVAVALCAISGVSCFIIGALVQQHLSFRKIKSVMVTDPYVYQCRRQIFSSLAMFGRSSEKLTTSAETGHSISGELEPGNSRGFSEGQDPGSVSTFDHFVLWGRTTAQKAISYMTLSVAQNGHPQEKLEHVAGIMKYGFPGMDDIHVYKNFVLSYDRRNRIAHWVCEHVRDECLMSRDQRTLNKPNAYIADTAIPATFSANMRDFKNTDWVGGHMASPQNYKCDSVKFLEAYKFSNIVPINRGLKNHIWFRLENYVREMALEYGSVHVYTGPMFMPQRITFRNWSVRYHVMGMNTVAVPTHFFKIIIREDRFNSELPIMEGYVVPNTYVDKDMDLRSFLSDIRDIEHFAGLKFCDGQQRDQLDLPVRAPSMSDLQND</sequence>
<dbReference type="GO" id="GO:0003676">
    <property type="term" value="F:nucleic acid binding"/>
    <property type="evidence" value="ECO:0007669"/>
    <property type="project" value="InterPro"/>
</dbReference>
<dbReference type="Pfam" id="PF01223">
    <property type="entry name" value="Endonuclease_NS"/>
    <property type="match status" value="1"/>
</dbReference>
<reference evidence="9 10" key="2">
    <citation type="journal article" date="2007" name="PLoS Biol.">
        <title>Principles of genome evolution in the Drosophila melanogaster species group.</title>
        <authorList>
            <person name="Ranz J.M."/>
            <person name="Maurin D."/>
            <person name="Chan Y.S."/>
            <person name="von Grotthuss M."/>
            <person name="Hillier L.W."/>
            <person name="Roote J."/>
            <person name="Ashburner M."/>
            <person name="Bergman C.M."/>
        </authorList>
    </citation>
    <scope>NUCLEOTIDE SEQUENCE [LARGE SCALE GENOMIC DNA]</scope>
    <source>
        <strain evidence="10">Tai18E2 / Tucson 14021-0261.01</strain>
    </source>
</reference>
<keyword evidence="2" id="KW-0540">Nuclease</keyword>
<evidence type="ECO:0000256" key="5">
    <source>
        <dbReference type="SAM" id="MobiDB-lite"/>
    </source>
</evidence>
<evidence type="ECO:0000256" key="1">
    <source>
        <dbReference type="ARBA" id="ARBA00010052"/>
    </source>
</evidence>
<dbReference type="eggNOG" id="KOG3721">
    <property type="taxonomic scope" value="Eukaryota"/>
</dbReference>
<gene>
    <name evidence="9" type="primary">Dyak\GE26063</name>
    <name evidence="9" type="synonym">dyak_GLEANR_9639</name>
    <name evidence="9" type="synonym">GE26063</name>
    <name evidence="9" type="ORF">Dyak_GE26063</name>
</gene>
<organism evidence="9 10">
    <name type="scientific">Drosophila yakuba</name>
    <name type="common">Fruit fly</name>
    <dbReference type="NCBI Taxonomy" id="7245"/>
    <lineage>
        <taxon>Eukaryota</taxon>
        <taxon>Metazoa</taxon>
        <taxon>Ecdysozoa</taxon>
        <taxon>Arthropoda</taxon>
        <taxon>Hexapoda</taxon>
        <taxon>Insecta</taxon>
        <taxon>Pterygota</taxon>
        <taxon>Neoptera</taxon>
        <taxon>Endopterygota</taxon>
        <taxon>Diptera</taxon>
        <taxon>Brachycera</taxon>
        <taxon>Muscomorpha</taxon>
        <taxon>Ephydroidea</taxon>
        <taxon>Drosophilidae</taxon>
        <taxon>Drosophila</taxon>
        <taxon>Sophophora</taxon>
    </lineage>
</organism>
<evidence type="ECO:0000313" key="10">
    <source>
        <dbReference type="Proteomes" id="UP000002282"/>
    </source>
</evidence>
<dbReference type="GO" id="GO:0004521">
    <property type="term" value="F:RNA endonuclease activity"/>
    <property type="evidence" value="ECO:0007669"/>
    <property type="project" value="TreeGrafter"/>
</dbReference>
<dbReference type="GO" id="GO:0000014">
    <property type="term" value="F:single-stranded DNA endodeoxyribonuclease activity"/>
    <property type="evidence" value="ECO:0007669"/>
    <property type="project" value="TreeGrafter"/>
</dbReference>
<evidence type="ECO:0000256" key="2">
    <source>
        <dbReference type="ARBA" id="ARBA00022722"/>
    </source>
</evidence>
<dbReference type="EMBL" id="CM000160">
    <property type="protein sequence ID" value="EDW96866.1"/>
    <property type="molecule type" value="Genomic_DNA"/>
</dbReference>
<evidence type="ECO:0000256" key="3">
    <source>
        <dbReference type="ARBA" id="ARBA00022759"/>
    </source>
</evidence>
<dbReference type="AlphaFoldDB" id="B4PLF9"/>
<dbReference type="GO" id="GO:0005743">
    <property type="term" value="C:mitochondrial inner membrane"/>
    <property type="evidence" value="ECO:0007669"/>
    <property type="project" value="TreeGrafter"/>
</dbReference>
<evidence type="ECO:0000259" key="7">
    <source>
        <dbReference type="SMART" id="SM00477"/>
    </source>
</evidence>
<name>B4PLF9_DROYA</name>
<evidence type="ECO:0000259" key="8">
    <source>
        <dbReference type="SMART" id="SM00892"/>
    </source>
</evidence>
<feature type="active site" description="Proton acceptor" evidence="4">
    <location>
        <position position="216"/>
    </location>
</feature>
<proteinExistence type="inferred from homology"/>
<dbReference type="InterPro" id="IPR040255">
    <property type="entry name" value="Non-specific_endonuclease"/>
</dbReference>
<comment type="similarity">
    <text evidence="1">Belongs to the DNA/RNA non-specific endonuclease family.</text>
</comment>
<dbReference type="SMART" id="SM00477">
    <property type="entry name" value="NUC"/>
    <property type="match status" value="1"/>
</dbReference>
<dbReference type="SMART" id="SM00892">
    <property type="entry name" value="Endonuclease_NS"/>
    <property type="match status" value="1"/>
</dbReference>
<accession>B4PLF9</accession>
<feature type="domain" description="ENPP1-3/EXOG-like endonuclease/phosphodiesterase" evidence="7">
    <location>
        <begin position="150"/>
        <end position="362"/>
    </location>
</feature>
<dbReference type="OrthoDB" id="5418055at2759"/>
<dbReference type="InterPro" id="IPR044929">
    <property type="entry name" value="DNA/RNA_non-sp_Endonuclease_sf"/>
</dbReference>
<keyword evidence="6" id="KW-0472">Membrane</keyword>
<evidence type="ECO:0000313" key="9">
    <source>
        <dbReference type="EMBL" id="EDW96866.1"/>
    </source>
</evidence>
<dbReference type="Proteomes" id="UP000002282">
    <property type="component" value="Chromosome 3R"/>
</dbReference>
<dbReference type="SMR" id="B4PLF9"/>
<evidence type="ECO:0000256" key="4">
    <source>
        <dbReference type="PIRSR" id="PIRSR640255-1"/>
    </source>
</evidence>
<dbReference type="SUPFAM" id="SSF54060">
    <property type="entry name" value="His-Me finger endonucleases"/>
    <property type="match status" value="1"/>
</dbReference>
<dbReference type="HOGENOM" id="CLU_055174_0_1_1"/>
<dbReference type="PANTHER" id="PTHR13966">
    <property type="entry name" value="ENDONUCLEASE RELATED"/>
    <property type="match status" value="1"/>
</dbReference>
<dbReference type="OMA" id="NWAIRHQ"/>
<protein>
    <submittedName>
        <fullName evidence="9">Uncharacterized protein</fullName>
    </submittedName>
</protein>